<dbReference type="InterPro" id="IPR011047">
    <property type="entry name" value="Quinoprotein_ADH-like_sf"/>
</dbReference>
<protein>
    <recommendedName>
        <fullName evidence="1">Pyrrolo-quinoline quinone repeat domain-containing protein</fullName>
    </recommendedName>
</protein>
<dbReference type="InterPro" id="IPR015943">
    <property type="entry name" value="WD40/YVTN_repeat-like_dom_sf"/>
</dbReference>
<dbReference type="Proteomes" id="UP000054408">
    <property type="component" value="Unassembled WGS sequence"/>
</dbReference>
<dbReference type="InterPro" id="IPR002372">
    <property type="entry name" value="PQQ_rpt_dom"/>
</dbReference>
<dbReference type="SUPFAM" id="SSF50998">
    <property type="entry name" value="Quinoprotein alcohol dehydrogenase-like"/>
    <property type="match status" value="1"/>
</dbReference>
<dbReference type="Pfam" id="PF13360">
    <property type="entry name" value="PQQ_2"/>
    <property type="match status" value="1"/>
</dbReference>
<accession>A0A0L0DME6</accession>
<keyword evidence="3" id="KW-1185">Reference proteome</keyword>
<evidence type="ECO:0000313" key="3">
    <source>
        <dbReference type="Proteomes" id="UP000054408"/>
    </source>
</evidence>
<dbReference type="GeneID" id="25567527"/>
<evidence type="ECO:0000259" key="1">
    <source>
        <dbReference type="Pfam" id="PF13360"/>
    </source>
</evidence>
<reference evidence="2 3" key="1">
    <citation type="submission" date="2010-05" db="EMBL/GenBank/DDBJ databases">
        <title>The Genome Sequence of Thecamonas trahens ATCC 50062.</title>
        <authorList>
            <consortium name="The Broad Institute Genome Sequencing Platform"/>
            <person name="Russ C."/>
            <person name="Cuomo C."/>
            <person name="Shea T."/>
            <person name="Young S.K."/>
            <person name="Zeng Q."/>
            <person name="Koehrsen M."/>
            <person name="Haas B."/>
            <person name="Borodovsky M."/>
            <person name="Guigo R."/>
            <person name="Alvarado L."/>
            <person name="Berlin A."/>
            <person name="Bochicchio J."/>
            <person name="Borenstein D."/>
            <person name="Chapman S."/>
            <person name="Chen Z."/>
            <person name="Freedman E."/>
            <person name="Gellesch M."/>
            <person name="Goldberg J."/>
            <person name="Griggs A."/>
            <person name="Gujja S."/>
            <person name="Heilman E."/>
            <person name="Heiman D."/>
            <person name="Hepburn T."/>
            <person name="Howarth C."/>
            <person name="Jen D."/>
            <person name="Larson L."/>
            <person name="Mehta T."/>
            <person name="Park D."/>
            <person name="Pearson M."/>
            <person name="Roberts A."/>
            <person name="Saif S."/>
            <person name="Shenoy N."/>
            <person name="Sisk P."/>
            <person name="Stolte C."/>
            <person name="Sykes S."/>
            <person name="Thomson T."/>
            <person name="Walk T."/>
            <person name="White J."/>
            <person name="Yandava C."/>
            <person name="Burger G."/>
            <person name="Gray M.W."/>
            <person name="Holland P.W.H."/>
            <person name="King N."/>
            <person name="Lang F.B.F."/>
            <person name="Roger A.J."/>
            <person name="Ruiz-Trillo I."/>
            <person name="Lander E."/>
            <person name="Nusbaum C."/>
        </authorList>
    </citation>
    <scope>NUCLEOTIDE SEQUENCE [LARGE SCALE GENOMIC DNA]</scope>
    <source>
        <strain evidence="2 3">ATCC 50062</strain>
    </source>
</reference>
<sequence>MVANGNASTGNAVVVMRKPRGAAQEMVAIDGGSGEVLWRHKLYQGGDPTSWGVFLSLPAVVHEAETGLELVVVWVKDTQVASGIGAVLTVLDGASGAVVAATTYLTPQDRVFAPFVVDPSDQTLIGQYVNDVQPECGRSYGQYMKCTGLGKYSLRGESVMWNQTMQDAFTYRMLALDAARGVVHVPGSTQYAYSYTDDGRIRWKIMAAPSTGGIFAPTVCPDGTVVYVNDENEITAWDTSVRRPKKPIWQQGCSTECPPQATVVTDGTLYLMEANSVVARSCATGDVLWTINYGSGYSFTNTVAVAPDGALYANVYHPGVGGALIKLE</sequence>
<dbReference type="EMBL" id="GL349481">
    <property type="protein sequence ID" value="KNC53445.1"/>
    <property type="molecule type" value="Genomic_DNA"/>
</dbReference>
<dbReference type="AlphaFoldDB" id="A0A0L0DME6"/>
<proteinExistence type="predicted"/>
<evidence type="ECO:0000313" key="2">
    <source>
        <dbReference type="EMBL" id="KNC53445.1"/>
    </source>
</evidence>
<organism evidence="2 3">
    <name type="scientific">Thecamonas trahens ATCC 50062</name>
    <dbReference type="NCBI Taxonomy" id="461836"/>
    <lineage>
        <taxon>Eukaryota</taxon>
        <taxon>Apusozoa</taxon>
        <taxon>Apusomonadida</taxon>
        <taxon>Apusomonadidae</taxon>
        <taxon>Thecamonas</taxon>
    </lineage>
</organism>
<name>A0A0L0DME6_THETB</name>
<gene>
    <name evidence="2" type="ORF">AMSG_08952</name>
</gene>
<feature type="domain" description="Pyrrolo-quinoline quinone repeat" evidence="1">
    <location>
        <begin position="160"/>
        <end position="292"/>
    </location>
</feature>
<dbReference type="RefSeq" id="XP_013754480.1">
    <property type="nucleotide sequence ID" value="XM_013899026.1"/>
</dbReference>
<dbReference type="Gene3D" id="2.130.10.10">
    <property type="entry name" value="YVTN repeat-like/Quinoprotein amine dehydrogenase"/>
    <property type="match status" value="1"/>
</dbReference>